<evidence type="ECO:0000313" key="2">
    <source>
        <dbReference type="Proteomes" id="UP000789405"/>
    </source>
</evidence>
<keyword evidence="2" id="KW-1185">Reference proteome</keyword>
<accession>A0A9N9HS95</accession>
<name>A0A9N9HS95_9GLOM</name>
<reference evidence="1" key="1">
    <citation type="submission" date="2021-06" db="EMBL/GenBank/DDBJ databases">
        <authorList>
            <person name="Kallberg Y."/>
            <person name="Tangrot J."/>
            <person name="Rosling A."/>
        </authorList>
    </citation>
    <scope>NUCLEOTIDE SEQUENCE</scope>
    <source>
        <strain evidence="1">MA453B</strain>
    </source>
</reference>
<dbReference type="AlphaFoldDB" id="A0A9N9HS95"/>
<organism evidence="1 2">
    <name type="scientific">Dentiscutata erythropus</name>
    <dbReference type="NCBI Taxonomy" id="1348616"/>
    <lineage>
        <taxon>Eukaryota</taxon>
        <taxon>Fungi</taxon>
        <taxon>Fungi incertae sedis</taxon>
        <taxon>Mucoromycota</taxon>
        <taxon>Glomeromycotina</taxon>
        <taxon>Glomeromycetes</taxon>
        <taxon>Diversisporales</taxon>
        <taxon>Gigasporaceae</taxon>
        <taxon>Dentiscutata</taxon>
    </lineage>
</organism>
<gene>
    <name evidence="1" type="ORF">DERYTH_LOCUS13111</name>
</gene>
<protein>
    <submittedName>
        <fullName evidence="1">11163_t:CDS:1</fullName>
    </submittedName>
</protein>
<proteinExistence type="predicted"/>
<sequence>MLLPQIIINRDDESSELEVEDWPTKDAFAGFICARGLSHIGSWKNFFLAEFNALIIHPKLIVSAHTDSTSD</sequence>
<dbReference type="EMBL" id="CAJVPY010008968">
    <property type="protein sequence ID" value="CAG8703052.1"/>
    <property type="molecule type" value="Genomic_DNA"/>
</dbReference>
<comment type="caution">
    <text evidence="1">The sequence shown here is derived from an EMBL/GenBank/DDBJ whole genome shotgun (WGS) entry which is preliminary data.</text>
</comment>
<evidence type="ECO:0000313" key="1">
    <source>
        <dbReference type="EMBL" id="CAG8703052.1"/>
    </source>
</evidence>
<dbReference type="Proteomes" id="UP000789405">
    <property type="component" value="Unassembled WGS sequence"/>
</dbReference>